<evidence type="ECO:0000313" key="7">
    <source>
        <dbReference type="EMBL" id="TNJ28416.1"/>
    </source>
</evidence>
<protein>
    <submittedName>
        <fullName evidence="7">Kinase, NEK</fullName>
    </submittedName>
</protein>
<dbReference type="SMART" id="SM00220">
    <property type="entry name" value="S_TKc"/>
    <property type="match status" value="1"/>
</dbReference>
<dbReference type="InterPro" id="IPR008271">
    <property type="entry name" value="Ser/Thr_kinase_AS"/>
</dbReference>
<gene>
    <name evidence="7" type="ORF">GMRT_12548</name>
</gene>
<dbReference type="EMBL" id="VDLU01000002">
    <property type="protein sequence ID" value="TNJ28416.1"/>
    <property type="molecule type" value="Genomic_DNA"/>
</dbReference>
<dbReference type="VEuPathDB" id="GiardiaDB:GMRT_12548"/>
<reference evidence="7 8" key="1">
    <citation type="submission" date="2019-05" db="EMBL/GenBank/DDBJ databases">
        <title>The compact genome of Giardia muris reveals important steps in the evolution of intestinal protozoan parasites.</title>
        <authorList>
            <person name="Xu F."/>
            <person name="Jimenez-Gonzalez A."/>
            <person name="Einarsson E."/>
            <person name="Astvaldsson A."/>
            <person name="Peirasmaki D."/>
            <person name="Eckmann L."/>
            <person name="Andersson J.O."/>
            <person name="Svard S.G."/>
            <person name="Jerlstrom-Hultqvist J."/>
        </authorList>
    </citation>
    <scope>NUCLEOTIDE SEQUENCE [LARGE SCALE GENOMIC DNA]</scope>
    <source>
        <strain evidence="7 8">Roberts-Thomson</strain>
    </source>
</reference>
<dbReference type="Gene3D" id="1.25.40.20">
    <property type="entry name" value="Ankyrin repeat-containing domain"/>
    <property type="match status" value="3"/>
</dbReference>
<dbReference type="InterPro" id="IPR017441">
    <property type="entry name" value="Protein_kinase_ATP_BS"/>
</dbReference>
<dbReference type="PROSITE" id="PS50011">
    <property type="entry name" value="PROTEIN_KINASE_DOM"/>
    <property type="match status" value="1"/>
</dbReference>
<name>A0A4Z1SRC9_GIAMU</name>
<dbReference type="PANTHER" id="PTHR24184">
    <property type="entry name" value="SI:CH211-189E2.2"/>
    <property type="match status" value="1"/>
</dbReference>
<evidence type="ECO:0000256" key="2">
    <source>
        <dbReference type="ARBA" id="ARBA00022840"/>
    </source>
</evidence>
<dbReference type="Gene3D" id="1.10.510.10">
    <property type="entry name" value="Transferase(Phosphotransferase) domain 1"/>
    <property type="match status" value="1"/>
</dbReference>
<comment type="caution">
    <text evidence="7">The sequence shown here is derived from an EMBL/GenBank/DDBJ whole genome shotgun (WGS) entry which is preliminary data.</text>
</comment>
<dbReference type="InterPro" id="IPR000719">
    <property type="entry name" value="Prot_kinase_dom"/>
</dbReference>
<feature type="repeat" description="ANK" evidence="3">
    <location>
        <begin position="757"/>
        <end position="789"/>
    </location>
</feature>
<feature type="region of interest" description="Disordered" evidence="5">
    <location>
        <begin position="337"/>
        <end position="358"/>
    </location>
</feature>
<accession>A0A4Z1SRC9</accession>
<feature type="region of interest" description="Disordered" evidence="5">
    <location>
        <begin position="395"/>
        <end position="591"/>
    </location>
</feature>
<organism evidence="7 8">
    <name type="scientific">Giardia muris</name>
    <dbReference type="NCBI Taxonomy" id="5742"/>
    <lineage>
        <taxon>Eukaryota</taxon>
        <taxon>Metamonada</taxon>
        <taxon>Diplomonadida</taxon>
        <taxon>Hexamitidae</taxon>
        <taxon>Giardiinae</taxon>
        <taxon>Giardia</taxon>
    </lineage>
</organism>
<feature type="compositionally biased region" description="Basic and acidic residues" evidence="5">
    <location>
        <begin position="561"/>
        <end position="579"/>
    </location>
</feature>
<dbReference type="GO" id="GO:0004672">
    <property type="term" value="F:protein kinase activity"/>
    <property type="evidence" value="ECO:0007669"/>
    <property type="project" value="InterPro"/>
</dbReference>
<dbReference type="Pfam" id="PF00069">
    <property type="entry name" value="Pkinase"/>
    <property type="match status" value="1"/>
</dbReference>
<dbReference type="AlphaFoldDB" id="A0A4Z1SRC9"/>
<keyword evidence="1 4" id="KW-0547">Nucleotide-binding</keyword>
<evidence type="ECO:0000259" key="6">
    <source>
        <dbReference type="PROSITE" id="PS50011"/>
    </source>
</evidence>
<dbReference type="InterPro" id="IPR011009">
    <property type="entry name" value="Kinase-like_dom_sf"/>
</dbReference>
<dbReference type="Proteomes" id="UP000315496">
    <property type="component" value="Chromosome 2"/>
</dbReference>
<dbReference type="SUPFAM" id="SSF48403">
    <property type="entry name" value="Ankyrin repeat"/>
    <property type="match status" value="1"/>
</dbReference>
<dbReference type="PROSITE" id="PS50088">
    <property type="entry name" value="ANK_REPEAT"/>
    <property type="match status" value="3"/>
</dbReference>
<feature type="compositionally biased region" description="Polar residues" evidence="5">
    <location>
        <begin position="537"/>
        <end position="548"/>
    </location>
</feature>
<keyword evidence="7" id="KW-0808">Transferase</keyword>
<keyword evidence="8" id="KW-1185">Reference proteome</keyword>
<feature type="repeat" description="ANK" evidence="3">
    <location>
        <begin position="911"/>
        <end position="933"/>
    </location>
</feature>
<dbReference type="OrthoDB" id="354826at2759"/>
<keyword evidence="3" id="KW-0040">ANK repeat</keyword>
<dbReference type="PANTHER" id="PTHR24184:SF11">
    <property type="entry name" value="ANKYRIN REPEAT AND SOCS BOX CONTAINING 3"/>
    <property type="match status" value="1"/>
</dbReference>
<proteinExistence type="predicted"/>
<evidence type="ECO:0000256" key="3">
    <source>
        <dbReference type="PROSITE-ProRule" id="PRU00023"/>
    </source>
</evidence>
<dbReference type="SMART" id="SM00248">
    <property type="entry name" value="ANK"/>
    <property type="match status" value="10"/>
</dbReference>
<feature type="binding site" evidence="4">
    <location>
        <position position="38"/>
    </location>
    <ligand>
        <name>ATP</name>
        <dbReference type="ChEBI" id="CHEBI:30616"/>
    </ligand>
</feature>
<feature type="compositionally biased region" description="Polar residues" evidence="5">
    <location>
        <begin position="415"/>
        <end position="448"/>
    </location>
</feature>
<dbReference type="InterPro" id="IPR036770">
    <property type="entry name" value="Ankyrin_rpt-contain_sf"/>
</dbReference>
<feature type="region of interest" description="Disordered" evidence="5">
    <location>
        <begin position="625"/>
        <end position="653"/>
    </location>
</feature>
<dbReference type="SUPFAM" id="SSF56112">
    <property type="entry name" value="Protein kinase-like (PK-like)"/>
    <property type="match status" value="1"/>
</dbReference>
<evidence type="ECO:0000256" key="5">
    <source>
        <dbReference type="SAM" id="MobiDB-lite"/>
    </source>
</evidence>
<feature type="domain" description="Protein kinase" evidence="6">
    <location>
        <begin position="9"/>
        <end position="283"/>
    </location>
</feature>
<keyword evidence="7" id="KW-0418">Kinase</keyword>
<dbReference type="PROSITE" id="PS50297">
    <property type="entry name" value="ANK_REP_REGION"/>
    <property type="match status" value="2"/>
</dbReference>
<feature type="compositionally biased region" description="Basic and acidic residues" evidence="5">
    <location>
        <begin position="514"/>
        <end position="536"/>
    </location>
</feature>
<dbReference type="InterPro" id="IPR002110">
    <property type="entry name" value="Ankyrin_rpt"/>
</dbReference>
<dbReference type="Pfam" id="PF12796">
    <property type="entry name" value="Ank_2"/>
    <property type="match status" value="4"/>
</dbReference>
<evidence type="ECO:0000313" key="8">
    <source>
        <dbReference type="Proteomes" id="UP000315496"/>
    </source>
</evidence>
<feature type="compositionally biased region" description="Basic and acidic residues" evidence="5">
    <location>
        <begin position="628"/>
        <end position="645"/>
    </location>
</feature>
<keyword evidence="2 4" id="KW-0067">ATP-binding</keyword>
<dbReference type="GO" id="GO:0005524">
    <property type="term" value="F:ATP binding"/>
    <property type="evidence" value="ECO:0007669"/>
    <property type="project" value="UniProtKB-UniRule"/>
</dbReference>
<dbReference type="PROSITE" id="PS00107">
    <property type="entry name" value="PROTEIN_KINASE_ATP"/>
    <property type="match status" value="1"/>
</dbReference>
<evidence type="ECO:0000256" key="1">
    <source>
        <dbReference type="ARBA" id="ARBA00022741"/>
    </source>
</evidence>
<evidence type="ECO:0000256" key="4">
    <source>
        <dbReference type="PROSITE-ProRule" id="PRU10141"/>
    </source>
</evidence>
<sequence>MSFVLPEPYEFVELIGNGNFSFVVRARHAGTAEMVACKIVMYSGRPPKDVEAMFKEVRIMQNLSHPNIVRLLDVIDQKEQSTLYLFMELCVTDLQRVIQDYHAQRRRVPESTVWRYLAQAAQALAYLHSPFNKKYLDEQGVTHTIGKVFHRDIKPANLLLDQHGNIKLADFNVSTTIKGDKLNSTKCGTPLYAPPEIHNERDNYNGAAVDIWALGCTIYHVCALHPPFIASSLVRLIQKINSGKFMDLSSSYSADLNTVIRHMIRVEPMSRLSLSDLLSHDQIREKLAESFVEHPLASGITDASLDRRLSIASGLDVSYASDVAAATILNSLRKSDLATTGDTGDRTPGNSDGGASHHGMHARIDALAHEGRVGVGGVSTPGSTCLRQDPALSGKINALPSTKPIPTNVPRKTLLQKSQIVRNAPTPSKAMQNQRPKTAGHSSLSTDATYAANGHDMKLSDFDPTSLSPFNPASFAEPSPTERRGKHAQTSDSDSDSDHPLNSGDGMSPGRSVSLDRLRPQISRELDPTRILRQAEESSPGTIGTSRGLSRMRSRGWQNVSRERVRTPLQRQRQEDSRSRCAPVSNKHVDTPVIPTTTEKARGLANAQAFDDILTSISIIEQNSIPEAVRDRTPSRSSRNPRDHPPLALGTKPSVQHLVDPAGKSVSAMVPRTRTPLRAEPVSAIRLFGAEVAPVALPVEAVARAQTSVVHIVKAQNYLADPTVDASGNTGLIRASKRGSYDSVRANLDQAGRQNKKGETALHWAAFFDHARICELLIDKEARIPAADGITALMRAAGHGSHNAVRLLAPVEAGMRNSTNLTALMIATANNHEACVSILAPLEGRMMRDDSSTSLMTAACRGYIDSVRALVGIEARMQNRDGKTALMEAVANNHVSCARLLLSEAGLQTREGKTALIIAATKGYVECVELLLELEAKRIDGRQYTALMYAAKNGHAEVCRLLLDKEGGMSDKDGRTALMIAASYNRDHCCRILAPVEANQVGSYSSVAIKAAARKGHTQALDVLLEYEGPQHALDALETAKREQQTASIERISAYLEKFTSVVE</sequence>
<feature type="repeat" description="ANK" evidence="3">
    <location>
        <begin position="942"/>
        <end position="974"/>
    </location>
</feature>
<dbReference type="PROSITE" id="PS00108">
    <property type="entry name" value="PROTEIN_KINASE_ST"/>
    <property type="match status" value="1"/>
</dbReference>